<sequence length="71" mass="7741">MPEPHSRAPLGPHLHTRASPRLGLLPMVIFCHSPSPSFSIFFLPCGHLPSAVSRRLLQYRTVLTVSCGAPP</sequence>
<dbReference type="AlphaFoldDB" id="A0A165GYF2"/>
<dbReference type="Proteomes" id="UP000076842">
    <property type="component" value="Unassembled WGS sequence"/>
</dbReference>
<evidence type="ECO:0000313" key="1">
    <source>
        <dbReference type="EMBL" id="KZT58644.1"/>
    </source>
</evidence>
<organism evidence="1 2">
    <name type="scientific">Calocera cornea HHB12733</name>
    <dbReference type="NCBI Taxonomy" id="1353952"/>
    <lineage>
        <taxon>Eukaryota</taxon>
        <taxon>Fungi</taxon>
        <taxon>Dikarya</taxon>
        <taxon>Basidiomycota</taxon>
        <taxon>Agaricomycotina</taxon>
        <taxon>Dacrymycetes</taxon>
        <taxon>Dacrymycetales</taxon>
        <taxon>Dacrymycetaceae</taxon>
        <taxon>Calocera</taxon>
    </lineage>
</organism>
<dbReference type="InParanoid" id="A0A165GYF2"/>
<name>A0A165GYF2_9BASI</name>
<evidence type="ECO:0000313" key="2">
    <source>
        <dbReference type="Proteomes" id="UP000076842"/>
    </source>
</evidence>
<keyword evidence="2" id="KW-1185">Reference proteome</keyword>
<dbReference type="EMBL" id="KV423948">
    <property type="protein sequence ID" value="KZT58644.1"/>
    <property type="molecule type" value="Genomic_DNA"/>
</dbReference>
<gene>
    <name evidence="1" type="ORF">CALCODRAFT_229654</name>
</gene>
<reference evidence="1 2" key="1">
    <citation type="journal article" date="2016" name="Mol. Biol. Evol.">
        <title>Comparative Genomics of Early-Diverging Mushroom-Forming Fungi Provides Insights into the Origins of Lignocellulose Decay Capabilities.</title>
        <authorList>
            <person name="Nagy L.G."/>
            <person name="Riley R."/>
            <person name="Tritt A."/>
            <person name="Adam C."/>
            <person name="Daum C."/>
            <person name="Floudas D."/>
            <person name="Sun H."/>
            <person name="Yadav J.S."/>
            <person name="Pangilinan J."/>
            <person name="Larsson K.H."/>
            <person name="Matsuura K."/>
            <person name="Barry K."/>
            <person name="Labutti K."/>
            <person name="Kuo R."/>
            <person name="Ohm R.A."/>
            <person name="Bhattacharya S.S."/>
            <person name="Shirouzu T."/>
            <person name="Yoshinaga Y."/>
            <person name="Martin F.M."/>
            <person name="Grigoriev I.V."/>
            <person name="Hibbett D.S."/>
        </authorList>
    </citation>
    <scope>NUCLEOTIDE SEQUENCE [LARGE SCALE GENOMIC DNA]</scope>
    <source>
        <strain evidence="1 2">HHB12733</strain>
    </source>
</reference>
<protein>
    <submittedName>
        <fullName evidence="1">Uncharacterized protein</fullName>
    </submittedName>
</protein>
<accession>A0A165GYF2</accession>
<proteinExistence type="predicted"/>